<reference evidence="2" key="1">
    <citation type="submission" date="2019-01" db="EMBL/GenBank/DDBJ databases">
        <title>Colletotrichum abscissum LGMF1257.</title>
        <authorList>
            <person name="Baroncelli R."/>
        </authorList>
    </citation>
    <scope>NUCLEOTIDE SEQUENCE</scope>
    <source>
        <strain evidence="2">Ca142</strain>
    </source>
</reference>
<organism evidence="2 3">
    <name type="scientific">Colletotrichum abscissum</name>
    <dbReference type="NCBI Taxonomy" id="1671311"/>
    <lineage>
        <taxon>Eukaryota</taxon>
        <taxon>Fungi</taxon>
        <taxon>Dikarya</taxon>
        <taxon>Ascomycota</taxon>
        <taxon>Pezizomycotina</taxon>
        <taxon>Sordariomycetes</taxon>
        <taxon>Hypocreomycetidae</taxon>
        <taxon>Glomerellales</taxon>
        <taxon>Glomerellaceae</taxon>
        <taxon>Colletotrichum</taxon>
        <taxon>Colletotrichum acutatum species complex</taxon>
    </lineage>
</organism>
<evidence type="ECO:0000256" key="1">
    <source>
        <dbReference type="SAM" id="MobiDB-lite"/>
    </source>
</evidence>
<dbReference type="EMBL" id="SDAQ01000200">
    <property type="protein sequence ID" value="KAI3530638.1"/>
    <property type="molecule type" value="Genomic_DNA"/>
</dbReference>
<evidence type="ECO:0000313" key="3">
    <source>
        <dbReference type="Proteomes" id="UP001056436"/>
    </source>
</evidence>
<feature type="compositionally biased region" description="Basic and acidic residues" evidence="1">
    <location>
        <begin position="242"/>
        <end position="253"/>
    </location>
</feature>
<feature type="compositionally biased region" description="Acidic residues" evidence="1">
    <location>
        <begin position="214"/>
        <end position="226"/>
    </location>
</feature>
<dbReference type="Proteomes" id="UP001056436">
    <property type="component" value="Unassembled WGS sequence"/>
</dbReference>
<sequence>MNLLRQDEQCCPAICLAVNCPHNGLTNDTWYPPLNRVREDMNSTAGDRFIAYIMSCLCGPLQGKEFVIKVAALLACLKVRESPDEGDDGPSDNRTNLLFEFDKALNFDFGDMPIAIKVLEQVLMLAARIWEIDAPEDAVHPGILPATFDLCDDSVSRNMLNMHCCVRILFPDTHESTMHRTRAVFQMSSADPAELLLDTLSDDELESAGHPMCDVDDDMFNDEDDEPSRSDIEPGEGSDLSDTGRLDDEHGGAESDFVEGSDVSDESYASDAEDDSDTE</sequence>
<comment type="caution">
    <text evidence="2">The sequence shown here is derived from an EMBL/GenBank/DDBJ whole genome shotgun (WGS) entry which is preliminary data.</text>
</comment>
<proteinExistence type="predicted"/>
<name>A0A9P9X1F0_9PEZI</name>
<dbReference type="OrthoDB" id="4830623at2759"/>
<gene>
    <name evidence="2" type="ORF">CABS02_14441</name>
</gene>
<feature type="compositionally biased region" description="Acidic residues" evidence="1">
    <location>
        <begin position="256"/>
        <end position="265"/>
    </location>
</feature>
<feature type="region of interest" description="Disordered" evidence="1">
    <location>
        <begin position="206"/>
        <end position="279"/>
    </location>
</feature>
<dbReference type="AlphaFoldDB" id="A0A9P9X1F0"/>
<protein>
    <submittedName>
        <fullName evidence="2">Uncharacterized protein</fullName>
    </submittedName>
</protein>
<accession>A0A9P9X1F0</accession>
<keyword evidence="3" id="KW-1185">Reference proteome</keyword>
<evidence type="ECO:0000313" key="2">
    <source>
        <dbReference type="EMBL" id="KAI3530638.1"/>
    </source>
</evidence>